<evidence type="ECO:0000313" key="1">
    <source>
        <dbReference type="EMBL" id="MCC0177811.1"/>
    </source>
</evidence>
<reference evidence="1" key="1">
    <citation type="journal article" date="2021" name="Antonie Van Leeuwenhoek">
        <title>Draft genome and description of Waterburya agarophytonicola gen. nov. sp. nov. (Pleurocapsales, Cyanobacteria): a seaweed symbiont.</title>
        <authorList>
            <person name="Bonthond G."/>
            <person name="Shalygin S."/>
            <person name="Bayer T."/>
            <person name="Weinberger F."/>
        </authorList>
    </citation>
    <scope>NUCLEOTIDE SEQUENCE</scope>
    <source>
        <strain evidence="1">KI4</strain>
    </source>
</reference>
<gene>
    <name evidence="1" type="ORF">I4641_12565</name>
</gene>
<dbReference type="Proteomes" id="UP000729733">
    <property type="component" value="Unassembled WGS sequence"/>
</dbReference>
<dbReference type="EMBL" id="JADWDC010000029">
    <property type="protein sequence ID" value="MCC0177811.1"/>
    <property type="molecule type" value="Genomic_DNA"/>
</dbReference>
<comment type="caution">
    <text evidence="1">The sequence shown here is derived from an EMBL/GenBank/DDBJ whole genome shotgun (WGS) entry which is preliminary data.</text>
</comment>
<keyword evidence="2" id="KW-1185">Reference proteome</keyword>
<proteinExistence type="predicted"/>
<dbReference type="RefSeq" id="WP_229640878.1">
    <property type="nucleotide sequence ID" value="NZ_JADWDC010000029.1"/>
</dbReference>
<sequence>MEISNNILELIEAGYKQHCDSISTLVYERLNVSADQIFSRLFKEHRGVVNAYCDKYDIDLASVLEANDIEVKQNIGLSIIENDIMTALGSKSKYDDEIKQLGIKTIRITNGIEDCPWLTLFNSPNNLAWFVKRTDKVIEYLDPNNKWHDFIVQTIETIKDNWIDPQSVKPNLDDYWQLMDLEVPEEVKDLVVK</sequence>
<protein>
    <submittedName>
        <fullName evidence="1">Uncharacterized protein</fullName>
    </submittedName>
</protein>
<organism evidence="1 2">
    <name type="scientific">Waterburya agarophytonicola KI4</name>
    <dbReference type="NCBI Taxonomy" id="2874699"/>
    <lineage>
        <taxon>Bacteria</taxon>
        <taxon>Bacillati</taxon>
        <taxon>Cyanobacteriota</taxon>
        <taxon>Cyanophyceae</taxon>
        <taxon>Pleurocapsales</taxon>
        <taxon>Hyellaceae</taxon>
        <taxon>Waterburya</taxon>
        <taxon>Waterburya agarophytonicola</taxon>
    </lineage>
</organism>
<evidence type="ECO:0000313" key="2">
    <source>
        <dbReference type="Proteomes" id="UP000729733"/>
    </source>
</evidence>
<name>A0A964BT71_9CYAN</name>
<accession>A0A964BT71</accession>
<dbReference type="AlphaFoldDB" id="A0A964BT71"/>